<keyword evidence="3" id="KW-0378">Hydrolase</keyword>
<dbReference type="AlphaFoldDB" id="A0A437LM84"/>
<accession>A0A437LM84</accession>
<dbReference type="InterPro" id="IPR029058">
    <property type="entry name" value="AB_hydrolase_fold"/>
</dbReference>
<evidence type="ECO:0000313" key="4">
    <source>
        <dbReference type="Proteomes" id="UP000288587"/>
    </source>
</evidence>
<organism evidence="3 4">
    <name type="scientific">Inhella crocodyli</name>
    <dbReference type="NCBI Taxonomy" id="2499851"/>
    <lineage>
        <taxon>Bacteria</taxon>
        <taxon>Pseudomonadati</taxon>
        <taxon>Pseudomonadota</taxon>
        <taxon>Betaproteobacteria</taxon>
        <taxon>Burkholderiales</taxon>
        <taxon>Sphaerotilaceae</taxon>
        <taxon>Inhella</taxon>
    </lineage>
</organism>
<dbReference type="SUPFAM" id="SSF53474">
    <property type="entry name" value="alpha/beta-Hydrolases"/>
    <property type="match status" value="1"/>
</dbReference>
<feature type="domain" description="AB hydrolase-1" evidence="2">
    <location>
        <begin position="20"/>
        <end position="259"/>
    </location>
</feature>
<gene>
    <name evidence="3" type="ORF">EOD73_10225</name>
</gene>
<dbReference type="Pfam" id="PF12697">
    <property type="entry name" value="Abhydrolase_6"/>
    <property type="match status" value="1"/>
</dbReference>
<dbReference type="Proteomes" id="UP000288587">
    <property type="component" value="Unassembled WGS sequence"/>
</dbReference>
<comment type="caution">
    <text evidence="3">The sequence shown here is derived from an EMBL/GenBank/DDBJ whole genome shotgun (WGS) entry which is preliminary data.</text>
</comment>
<comment type="similarity">
    <text evidence="1">Belongs to the AB hydrolase superfamily.</text>
</comment>
<dbReference type="GO" id="GO:0016787">
    <property type="term" value="F:hydrolase activity"/>
    <property type="evidence" value="ECO:0007669"/>
    <property type="project" value="UniProtKB-KW"/>
</dbReference>
<keyword evidence="4" id="KW-1185">Reference proteome</keyword>
<dbReference type="OrthoDB" id="8680283at2"/>
<evidence type="ECO:0000256" key="1">
    <source>
        <dbReference type="ARBA" id="ARBA00008645"/>
    </source>
</evidence>
<dbReference type="Gene3D" id="3.40.50.1820">
    <property type="entry name" value="alpha/beta hydrolase"/>
    <property type="match status" value="1"/>
</dbReference>
<protein>
    <submittedName>
        <fullName evidence="3">Alpha/beta hydrolase</fullName>
    </submittedName>
</protein>
<dbReference type="EMBL" id="SACM01000002">
    <property type="protein sequence ID" value="RVT86388.1"/>
    <property type="molecule type" value="Genomic_DNA"/>
</dbReference>
<dbReference type="PANTHER" id="PTHR43039">
    <property type="entry name" value="ESTERASE-RELATED"/>
    <property type="match status" value="1"/>
</dbReference>
<sequence>MNVLKRNNVKVIGQGRGPTLVYAHGFGCDQQMWRAVTPAFEGTHRQVLFDYVGSGQSDRSAYDPTRYRNLAGYAQDLLEVCEAVGCQEGVVFVGHSVGCTIGLLASIQRPQLFERLVLVGPSPCFVNHPPGYVGGFAREDLEGLLRLMDQNYMGWASYLAPVVAGASGGERVAGELSNSFCSTDPLVARTFAEATFFADNRDDLPKVTRPCLILQHAQDALAPLAVGEYMHAHLAGSDLRILDVVGHCAHMSNPELVINAMRDYLDRAVG</sequence>
<name>A0A437LM84_9BURK</name>
<dbReference type="PRINTS" id="PR00111">
    <property type="entry name" value="ABHYDROLASE"/>
</dbReference>
<dbReference type="RefSeq" id="WP_127682883.1">
    <property type="nucleotide sequence ID" value="NZ_SACM01000002.1"/>
</dbReference>
<evidence type="ECO:0000259" key="2">
    <source>
        <dbReference type="Pfam" id="PF12697"/>
    </source>
</evidence>
<reference evidence="3 4" key="1">
    <citation type="submission" date="2019-01" db="EMBL/GenBank/DDBJ databases">
        <authorList>
            <person name="Chen W.-M."/>
        </authorList>
    </citation>
    <scope>NUCLEOTIDE SEQUENCE [LARGE SCALE GENOMIC DNA]</scope>
    <source>
        <strain evidence="3 4">CCP-18</strain>
    </source>
</reference>
<evidence type="ECO:0000313" key="3">
    <source>
        <dbReference type="EMBL" id="RVT86388.1"/>
    </source>
</evidence>
<proteinExistence type="inferred from homology"/>
<dbReference type="InterPro" id="IPR000073">
    <property type="entry name" value="AB_hydrolase_1"/>
</dbReference>